<dbReference type="GO" id="GO:0009055">
    <property type="term" value="F:electron transfer activity"/>
    <property type="evidence" value="ECO:0007669"/>
    <property type="project" value="InterPro"/>
</dbReference>
<dbReference type="STRING" id="926562.Oweho_3146"/>
<dbReference type="AlphaFoldDB" id="G8R373"/>
<name>G8R373_OWEHD</name>
<evidence type="ECO:0000313" key="2">
    <source>
        <dbReference type="Proteomes" id="UP000005631"/>
    </source>
</evidence>
<reference evidence="1 2" key="1">
    <citation type="journal article" date="2012" name="Stand. Genomic Sci.">
        <title>Genome sequence of the orange-pigmented seawater bacterium Owenweeksia hongkongensis type strain (UST20020801(T)).</title>
        <authorList>
            <person name="Riedel T."/>
            <person name="Held B."/>
            <person name="Nolan M."/>
            <person name="Lucas S."/>
            <person name="Lapidus A."/>
            <person name="Tice H."/>
            <person name="Del Rio T.G."/>
            <person name="Cheng J.F."/>
            <person name="Han C."/>
            <person name="Tapia R."/>
            <person name="Goodwin L.A."/>
            <person name="Pitluck S."/>
            <person name="Liolios K."/>
            <person name="Mavromatis K."/>
            <person name="Pagani I."/>
            <person name="Ivanova N."/>
            <person name="Mikhailova N."/>
            <person name="Pati A."/>
            <person name="Chen A."/>
            <person name="Palaniappan K."/>
            <person name="Rohde M."/>
            <person name="Tindall B.J."/>
            <person name="Detter J.C."/>
            <person name="Goker M."/>
            <person name="Woyke T."/>
            <person name="Bristow J."/>
            <person name="Eisen J.A."/>
            <person name="Markowitz V."/>
            <person name="Hugenholtz P."/>
            <person name="Klenk H.P."/>
            <person name="Kyrpides N.C."/>
        </authorList>
    </citation>
    <scope>NUCLEOTIDE SEQUENCE</scope>
    <source>
        <strain evidence="2">DSM 17368 / JCM 12287 / NRRL B-23963</strain>
    </source>
</reference>
<dbReference type="KEGG" id="oho:Oweho_3146"/>
<gene>
    <name evidence="1" type="ordered locus">Oweho_3146</name>
</gene>
<dbReference type="PROSITE" id="PS51257">
    <property type="entry name" value="PROKAR_LIPOPROTEIN"/>
    <property type="match status" value="1"/>
</dbReference>
<dbReference type="EMBL" id="CP003156">
    <property type="protein sequence ID" value="AEV34098.1"/>
    <property type="molecule type" value="Genomic_DNA"/>
</dbReference>
<dbReference type="Proteomes" id="UP000005631">
    <property type="component" value="Chromosome"/>
</dbReference>
<dbReference type="eggNOG" id="ENOG5032W3C">
    <property type="taxonomic scope" value="Bacteria"/>
</dbReference>
<protein>
    <submittedName>
        <fullName evidence="1">Cytochrome C</fullName>
    </submittedName>
</protein>
<dbReference type="OrthoDB" id="982229at2"/>
<evidence type="ECO:0000313" key="1">
    <source>
        <dbReference type="EMBL" id="AEV34098.1"/>
    </source>
</evidence>
<dbReference type="GO" id="GO:0022900">
    <property type="term" value="P:electron transport chain"/>
    <property type="evidence" value="ECO:0007669"/>
    <property type="project" value="InterPro"/>
</dbReference>
<dbReference type="GO" id="GO:0005506">
    <property type="term" value="F:iron ion binding"/>
    <property type="evidence" value="ECO:0007669"/>
    <property type="project" value="InterPro"/>
</dbReference>
<accession>G8R373</accession>
<dbReference type="Gene3D" id="1.20.120.10">
    <property type="entry name" value="Cytochrome c/b562"/>
    <property type="match status" value="1"/>
</dbReference>
<proteinExistence type="predicted"/>
<organism evidence="1 2">
    <name type="scientific">Owenweeksia hongkongensis (strain DSM 17368 / CIP 108786 / JCM 12287 / NRRL B-23963 / UST20020801)</name>
    <dbReference type="NCBI Taxonomy" id="926562"/>
    <lineage>
        <taxon>Bacteria</taxon>
        <taxon>Pseudomonadati</taxon>
        <taxon>Bacteroidota</taxon>
        <taxon>Flavobacteriia</taxon>
        <taxon>Flavobacteriales</taxon>
        <taxon>Owenweeksiaceae</taxon>
        <taxon>Owenweeksia</taxon>
    </lineage>
</organism>
<dbReference type="SUPFAM" id="SSF47175">
    <property type="entry name" value="Cytochromes"/>
    <property type="match status" value="1"/>
</dbReference>
<dbReference type="HOGENOM" id="CLU_1766037_0_0_10"/>
<dbReference type="RefSeq" id="WP_014203445.1">
    <property type="nucleotide sequence ID" value="NC_016599.1"/>
</dbReference>
<dbReference type="GO" id="GO:0020037">
    <property type="term" value="F:heme binding"/>
    <property type="evidence" value="ECO:0007669"/>
    <property type="project" value="InterPro"/>
</dbReference>
<keyword evidence="2" id="KW-1185">Reference proteome</keyword>
<sequence length="154" mass="17533">MRKIIVLGCLIGASFFVGCNQTTEAEKKAENEGQPKELEMYEESELALLMREMYEDNLVLKTQIENGEIPESFPEDFYNIHTAIASKGMISDTAAFNVYAEQYLVNMKKITEASDKKQAKIAYNEMVMTCASCHQIYCQGPLPKIRKMKIKIDE</sequence>
<dbReference type="InterPro" id="IPR010980">
    <property type="entry name" value="Cyt_c/b562"/>
</dbReference>